<evidence type="ECO:0000256" key="5">
    <source>
        <dbReference type="ARBA" id="ARBA00022801"/>
    </source>
</evidence>
<sequence length="823" mass="85952">MRHTVVRGLGVAMVIALATACQSTAEQTEQRALEGTPAFDHDAHDARTAEVGPLAHLAALPDARAVQLDENATPRFVTGDLGRIEIASRLEDTRVDAALAAIAPVFQAEASELRLRRARTDAQGDHHLRFSRVKDGLPVFGAELVLHVRDGVIIAANGSVGGDVASADAPTLGAADALRAARDGTDGADITASGEPRLAYHARGKQLALVYQVLVEGADDEGFPIRDIVLVDATDGSIAQRMPQIHPARSRKVHSAANGTSVPGTLIRSEGGAAVADATVNTNYGILGNTYDCYKNLFNRDSYDGAGAVINSTVHYGVQWGGAYWDDIAKHLVYGDSDGVTFDAMAHSMDITAHEFTHAVTAAESGLAFTGESGALNESLSDIFGAVCEWYRDGQVVTTNTWLFGEDITTPGTPGDGLRYMADPAVDGYSLDLYDDYLPGTYVQFASGIGNLAFYLLAQGGTHPRGRTTVTVPGIGILKAAKVFYEANIHFLMSSSTYADAREATVQAAVNLGYTPAEMDAVSKAWEAVGIPDWTPPSAPQLQNNVPLTGLSGATGSKKYYSVVVPPGATNLEFLTTGGTGDVDLSVRLEGMPTATVNDCRPYLPGNVEACSSVTAVPGRYFIMLEAYAAYAGVTLKVSYTNPTSHLVINEIDYDNVSTDNNEYVEIYNPTGAPVDLAGYALAFINGSDGAVYLSADLGVAGVLAAGQYLVVGSKTVSVAAGAKKIEFSGSQSNRIQNDTEGVVLVSGSSVIDKVSYEGSVTAAIIPGVGTVNLVEGTAIAAAKADSNTAARVLARVPNGTDTDNANADWQASSTLSPGAANP</sequence>
<dbReference type="Pfam" id="PF07504">
    <property type="entry name" value="FTP"/>
    <property type="match status" value="1"/>
</dbReference>
<evidence type="ECO:0000313" key="10">
    <source>
        <dbReference type="EMBL" id="EYF02911.1"/>
    </source>
</evidence>
<dbReference type="EMBL" id="ASRX01000053">
    <property type="protein sequence ID" value="EYF02911.1"/>
    <property type="molecule type" value="Genomic_DNA"/>
</dbReference>
<keyword evidence="5" id="KW-0378">Hydrolase</keyword>
<dbReference type="eggNOG" id="COG2374">
    <property type="taxonomic scope" value="Bacteria"/>
</dbReference>
<reference evidence="10 11" key="1">
    <citation type="submission" date="2013-05" db="EMBL/GenBank/DDBJ databases">
        <title>Genome assembly of Chondromyces apiculatus DSM 436.</title>
        <authorList>
            <person name="Sharma G."/>
            <person name="Khatri I."/>
            <person name="Kaur C."/>
            <person name="Mayilraj S."/>
            <person name="Subramanian S."/>
        </authorList>
    </citation>
    <scope>NUCLEOTIDE SEQUENCE [LARGE SCALE GENOMIC DNA]</scope>
    <source>
        <strain evidence="10 11">DSM 436</strain>
    </source>
</reference>
<dbReference type="GO" id="GO:0004222">
    <property type="term" value="F:metalloendopeptidase activity"/>
    <property type="evidence" value="ECO:0007669"/>
    <property type="project" value="InterPro"/>
</dbReference>
<organism evidence="10 11">
    <name type="scientific">Chondromyces apiculatus DSM 436</name>
    <dbReference type="NCBI Taxonomy" id="1192034"/>
    <lineage>
        <taxon>Bacteria</taxon>
        <taxon>Pseudomonadati</taxon>
        <taxon>Myxococcota</taxon>
        <taxon>Polyangia</taxon>
        <taxon>Polyangiales</taxon>
        <taxon>Polyangiaceae</taxon>
        <taxon>Chondromyces</taxon>
    </lineage>
</organism>
<evidence type="ECO:0000256" key="3">
    <source>
        <dbReference type="ARBA" id="ARBA00022723"/>
    </source>
</evidence>
<gene>
    <name evidence="10" type="ORF">CAP_6334</name>
</gene>
<keyword evidence="11" id="KW-1185">Reference proteome</keyword>
<dbReference type="GO" id="GO:0006508">
    <property type="term" value="P:proteolysis"/>
    <property type="evidence" value="ECO:0007669"/>
    <property type="project" value="UniProtKB-KW"/>
</dbReference>
<dbReference type="PRINTS" id="PR00730">
    <property type="entry name" value="THERMOLYSIN"/>
</dbReference>
<keyword evidence="6" id="KW-0862">Zinc</keyword>
<evidence type="ECO:0000259" key="9">
    <source>
        <dbReference type="PROSITE" id="PS51841"/>
    </source>
</evidence>
<dbReference type="PANTHER" id="PTHR33794">
    <property type="entry name" value="BACILLOLYSIN"/>
    <property type="match status" value="1"/>
</dbReference>
<dbReference type="InterPro" id="IPR001570">
    <property type="entry name" value="Peptidase_M4_C_domain"/>
</dbReference>
<dbReference type="Gene3D" id="1.10.390.10">
    <property type="entry name" value="Neutral Protease Domain 2"/>
    <property type="match status" value="1"/>
</dbReference>
<dbReference type="InterPro" id="IPR001322">
    <property type="entry name" value="Lamin_tail_dom"/>
</dbReference>
<dbReference type="InterPro" id="IPR027268">
    <property type="entry name" value="Peptidase_M4/M1_CTD_sf"/>
</dbReference>
<dbReference type="SUPFAM" id="SSF55486">
    <property type="entry name" value="Metalloproteases ('zincins'), catalytic domain"/>
    <property type="match status" value="1"/>
</dbReference>
<evidence type="ECO:0000256" key="4">
    <source>
        <dbReference type="ARBA" id="ARBA00022729"/>
    </source>
</evidence>
<evidence type="ECO:0000256" key="2">
    <source>
        <dbReference type="ARBA" id="ARBA00022670"/>
    </source>
</evidence>
<feature type="region of interest" description="Disordered" evidence="8">
    <location>
        <begin position="800"/>
        <end position="823"/>
    </location>
</feature>
<protein>
    <recommendedName>
        <fullName evidence="9">LTD domain-containing protein</fullName>
    </recommendedName>
</protein>
<keyword evidence="2" id="KW-0645">Protease</keyword>
<dbReference type="GO" id="GO:0046872">
    <property type="term" value="F:metal ion binding"/>
    <property type="evidence" value="ECO:0007669"/>
    <property type="project" value="UniProtKB-KW"/>
</dbReference>
<dbReference type="Pfam" id="PF00932">
    <property type="entry name" value="LTD"/>
    <property type="match status" value="1"/>
</dbReference>
<dbReference type="PROSITE" id="PS51257">
    <property type="entry name" value="PROKAR_LIPOPROTEIN"/>
    <property type="match status" value="1"/>
</dbReference>
<dbReference type="Pfam" id="PF02868">
    <property type="entry name" value="Peptidase_M4_C"/>
    <property type="match status" value="1"/>
</dbReference>
<feature type="compositionally biased region" description="Polar residues" evidence="8">
    <location>
        <begin position="800"/>
        <end position="817"/>
    </location>
</feature>
<dbReference type="PANTHER" id="PTHR33794:SF1">
    <property type="entry name" value="BACILLOLYSIN"/>
    <property type="match status" value="1"/>
</dbReference>
<proteinExistence type="inferred from homology"/>
<keyword evidence="7" id="KW-0482">Metalloprotease</keyword>
<dbReference type="InterPro" id="IPR007280">
    <property type="entry name" value="Peptidase_C_arc/bac"/>
</dbReference>
<dbReference type="AlphaFoldDB" id="A0A017T2X7"/>
<name>A0A017T2X7_9BACT</name>
<dbReference type="STRING" id="1192034.CAP_6334"/>
<dbReference type="eggNOG" id="COG3227">
    <property type="taxonomic scope" value="Bacteria"/>
</dbReference>
<dbReference type="Pfam" id="PF01447">
    <property type="entry name" value="Peptidase_M4"/>
    <property type="match status" value="1"/>
</dbReference>
<dbReference type="PROSITE" id="PS51841">
    <property type="entry name" value="LTD"/>
    <property type="match status" value="1"/>
</dbReference>
<evidence type="ECO:0000256" key="6">
    <source>
        <dbReference type="ARBA" id="ARBA00022833"/>
    </source>
</evidence>
<dbReference type="InterPro" id="IPR023612">
    <property type="entry name" value="Peptidase_M4"/>
</dbReference>
<dbReference type="InterPro" id="IPR011096">
    <property type="entry name" value="FTP_domain"/>
</dbReference>
<evidence type="ECO:0000256" key="7">
    <source>
        <dbReference type="ARBA" id="ARBA00023049"/>
    </source>
</evidence>
<dbReference type="InterPro" id="IPR013856">
    <property type="entry name" value="Peptidase_M4_domain"/>
</dbReference>
<dbReference type="SUPFAM" id="SSF74853">
    <property type="entry name" value="Lamin A/C globular tail domain"/>
    <property type="match status" value="1"/>
</dbReference>
<dbReference type="Gene3D" id="3.10.450.490">
    <property type="match status" value="1"/>
</dbReference>
<feature type="domain" description="LTD" evidence="9">
    <location>
        <begin position="639"/>
        <end position="759"/>
    </location>
</feature>
<evidence type="ECO:0000256" key="1">
    <source>
        <dbReference type="ARBA" id="ARBA00009388"/>
    </source>
</evidence>
<dbReference type="InterPro" id="IPR050728">
    <property type="entry name" value="Zinc_Metalloprotease_M4"/>
</dbReference>
<dbReference type="Pfam" id="PF04151">
    <property type="entry name" value="PPC"/>
    <property type="match status" value="1"/>
</dbReference>
<dbReference type="InterPro" id="IPR036415">
    <property type="entry name" value="Lamin_tail_dom_sf"/>
</dbReference>
<accession>A0A017T2X7</accession>
<keyword evidence="3" id="KW-0479">Metal-binding</keyword>
<comment type="similarity">
    <text evidence="1">Belongs to the peptidase M4 family.</text>
</comment>
<comment type="caution">
    <text evidence="10">The sequence shown here is derived from an EMBL/GenBank/DDBJ whole genome shotgun (WGS) entry which is preliminary data.</text>
</comment>
<evidence type="ECO:0000256" key="8">
    <source>
        <dbReference type="SAM" id="MobiDB-lite"/>
    </source>
</evidence>
<dbReference type="Proteomes" id="UP000019678">
    <property type="component" value="Unassembled WGS sequence"/>
</dbReference>
<keyword evidence="4" id="KW-0732">Signal</keyword>
<dbReference type="CDD" id="cd09597">
    <property type="entry name" value="M4_TLP"/>
    <property type="match status" value="1"/>
</dbReference>
<dbReference type="Gene3D" id="3.10.170.10">
    <property type="match status" value="1"/>
</dbReference>
<evidence type="ECO:0000313" key="11">
    <source>
        <dbReference type="Proteomes" id="UP000019678"/>
    </source>
</evidence>
<dbReference type="Gene3D" id="2.60.120.380">
    <property type="match status" value="1"/>
</dbReference>